<dbReference type="PANTHER" id="PTHR42990">
    <property type="entry name" value="ATPASE"/>
    <property type="match status" value="1"/>
</dbReference>
<gene>
    <name evidence="2" type="ORF">BC742_1943</name>
</gene>
<dbReference type="GeneID" id="92929564"/>
<keyword evidence="3" id="KW-1185">Reference proteome</keyword>
<reference evidence="2 3" key="1">
    <citation type="submission" date="2018-10" db="EMBL/GenBank/DDBJ databases">
        <title>Genomic Encyclopedia of Archaeal and Bacterial Type Strains, Phase II (KMG-II): from individual species to whole genera.</title>
        <authorList>
            <person name="Goeker M."/>
        </authorList>
    </citation>
    <scope>NUCLEOTIDE SEQUENCE [LARGE SCALE GENOMIC DNA]</scope>
    <source>
        <strain evidence="2 3">NSB1</strain>
    </source>
</reference>
<dbReference type="Proteomes" id="UP000269493">
    <property type="component" value="Unassembled WGS sequence"/>
</dbReference>
<sequence>MEAFFRTHKYLVEHVNSPVKRELMREIDWSHRLIGIKGSRGVGKTTFLLQYAKENFGTDRSCLYINLNHLYFTERTLIDFADEFRIKGGKTLLIDQVFKYPGWSEELRYCYDHFPELKIVFSGSSVMRLKEENPLLSGVADSYNLRGFSFREYLNLMAGTDFPSVKLDELLCNHTVIASEICNKVKPLAYFQDYLHHGFYPFFLEKRNFSENLIKTMNMMMEVDILFIKQIELTYLPKVRKLLYLLAVNAPSAPNVSQLSKEIQTSRATVVNYIKYLKDARLINMLYPVDEEFPKKPAMVYMHNTNLMYPIRPAQVEEQAVRETFFYNTLHKDNRLNKGEKNTHFLVNQKYNFKIESENIRGRINPDIYYTIDRTEIGRENKIPLWLFGFLY</sequence>
<dbReference type="RefSeq" id="WP_022602347.1">
    <property type="nucleotide sequence ID" value="NZ_KI440822.1"/>
</dbReference>
<comment type="caution">
    <text evidence="2">The sequence shown here is derived from an EMBL/GenBank/DDBJ whole genome shotgun (WGS) entry which is preliminary data.</text>
</comment>
<evidence type="ECO:0000313" key="2">
    <source>
        <dbReference type="EMBL" id="RKT50983.1"/>
    </source>
</evidence>
<dbReference type="Gene3D" id="3.40.50.300">
    <property type="entry name" value="P-loop containing nucleotide triphosphate hydrolases"/>
    <property type="match status" value="1"/>
</dbReference>
<organism evidence="2 3">
    <name type="scientific">Coprobacter fastidiosus NSB1 = JCM 33896</name>
    <dbReference type="NCBI Taxonomy" id="1349822"/>
    <lineage>
        <taxon>Bacteria</taxon>
        <taxon>Pseudomonadati</taxon>
        <taxon>Bacteroidota</taxon>
        <taxon>Bacteroidia</taxon>
        <taxon>Bacteroidales</taxon>
        <taxon>Barnesiellaceae</taxon>
        <taxon>Coprobacter</taxon>
    </lineage>
</organism>
<dbReference type="AlphaFoldDB" id="A0A495VR98"/>
<feature type="domain" description="AAA" evidence="1">
    <location>
        <begin position="31"/>
        <end position="154"/>
    </location>
</feature>
<dbReference type="InterPro" id="IPR041682">
    <property type="entry name" value="AAA_14"/>
</dbReference>
<protein>
    <recommendedName>
        <fullName evidence="1">AAA domain-containing protein</fullName>
    </recommendedName>
</protein>
<dbReference type="Pfam" id="PF13173">
    <property type="entry name" value="AAA_14"/>
    <property type="match status" value="1"/>
</dbReference>
<name>A0A495VR98_9BACT</name>
<dbReference type="PANTHER" id="PTHR42990:SF1">
    <property type="entry name" value="AAA+ ATPASE DOMAIN-CONTAINING PROTEIN"/>
    <property type="match status" value="1"/>
</dbReference>
<dbReference type="EMBL" id="RBXN01000006">
    <property type="protein sequence ID" value="RKT50983.1"/>
    <property type="molecule type" value="Genomic_DNA"/>
</dbReference>
<evidence type="ECO:0000313" key="3">
    <source>
        <dbReference type="Proteomes" id="UP000269493"/>
    </source>
</evidence>
<dbReference type="OrthoDB" id="9768467at2"/>
<dbReference type="InterPro" id="IPR027417">
    <property type="entry name" value="P-loop_NTPase"/>
</dbReference>
<proteinExistence type="predicted"/>
<dbReference type="SUPFAM" id="SSF52540">
    <property type="entry name" value="P-loop containing nucleoside triphosphate hydrolases"/>
    <property type="match status" value="1"/>
</dbReference>
<evidence type="ECO:0000259" key="1">
    <source>
        <dbReference type="Pfam" id="PF13173"/>
    </source>
</evidence>
<accession>A0A495VR98</accession>